<keyword evidence="1" id="KW-0812">Transmembrane</keyword>
<dbReference type="Proteomes" id="UP000182829">
    <property type="component" value="Unassembled WGS sequence"/>
</dbReference>
<evidence type="ECO:0000313" key="2">
    <source>
        <dbReference type="EMBL" id="SFJ41906.1"/>
    </source>
</evidence>
<evidence type="ECO:0000256" key="1">
    <source>
        <dbReference type="SAM" id="Phobius"/>
    </source>
</evidence>
<sequence>MNELAFVVLETELPMGIAGWGTLALGVLVTAVWLIYLYR</sequence>
<name>A0A1I3R9N7_9EURY</name>
<protein>
    <submittedName>
        <fullName evidence="2">Uncharacterized protein</fullName>
    </submittedName>
</protein>
<keyword evidence="1" id="KW-1133">Transmembrane helix</keyword>
<gene>
    <name evidence="2" type="ORF">SAMN05443661_12814</name>
</gene>
<reference evidence="2 3" key="1">
    <citation type="submission" date="2016-10" db="EMBL/GenBank/DDBJ databases">
        <authorList>
            <person name="de Groot N.N."/>
        </authorList>
    </citation>
    <scope>NUCLEOTIDE SEQUENCE [LARGE SCALE GENOMIC DNA]</scope>
    <source>
        <strain evidence="2 3">SP2</strain>
    </source>
</reference>
<dbReference type="EMBL" id="FORO01000028">
    <property type="protein sequence ID" value="SFJ41906.1"/>
    <property type="molecule type" value="Genomic_DNA"/>
</dbReference>
<organism evidence="2 3">
    <name type="scientific">Natronobacterium gregoryi</name>
    <dbReference type="NCBI Taxonomy" id="44930"/>
    <lineage>
        <taxon>Archaea</taxon>
        <taxon>Methanobacteriati</taxon>
        <taxon>Methanobacteriota</taxon>
        <taxon>Stenosarchaea group</taxon>
        <taxon>Halobacteria</taxon>
        <taxon>Halobacteriales</taxon>
        <taxon>Natrialbaceae</taxon>
        <taxon>Natronobacterium</taxon>
    </lineage>
</organism>
<feature type="transmembrane region" description="Helical" evidence="1">
    <location>
        <begin position="17"/>
        <end position="38"/>
    </location>
</feature>
<evidence type="ECO:0000313" key="3">
    <source>
        <dbReference type="Proteomes" id="UP000182829"/>
    </source>
</evidence>
<proteinExistence type="predicted"/>
<accession>A0A1I3R9N7</accession>
<keyword evidence="1" id="KW-0472">Membrane</keyword>
<dbReference type="AlphaFoldDB" id="A0A1I3R9N7"/>